<dbReference type="Gene3D" id="2.60.120.260">
    <property type="entry name" value="Galactose-binding domain-like"/>
    <property type="match status" value="1"/>
</dbReference>
<dbReference type="GO" id="GO:0005975">
    <property type="term" value="P:carbohydrate metabolic process"/>
    <property type="evidence" value="ECO:0007669"/>
    <property type="project" value="InterPro"/>
</dbReference>
<dbReference type="RefSeq" id="WP_147133426.1">
    <property type="nucleotide sequence ID" value="NZ_VOSC01000019.1"/>
</dbReference>
<feature type="domain" description="Glycoside hydrolase family 2" evidence="9">
    <location>
        <begin position="738"/>
        <end position="838"/>
    </location>
</feature>
<dbReference type="Proteomes" id="UP000321790">
    <property type="component" value="Unassembled WGS sequence"/>
</dbReference>
<accession>A0A5C7ATX9</accession>
<feature type="domain" description="Glycoside hydrolase family 2 catalytic" evidence="6">
    <location>
        <begin position="295"/>
        <end position="431"/>
    </location>
</feature>
<comment type="caution">
    <text evidence="10">The sequence shown here is derived from an EMBL/GenBank/DDBJ whole genome shotgun (WGS) entry which is preliminary data.</text>
</comment>
<dbReference type="InterPro" id="IPR032311">
    <property type="entry name" value="DUF4982"/>
</dbReference>
<dbReference type="InterPro" id="IPR006104">
    <property type="entry name" value="Glyco_hydro_2_N"/>
</dbReference>
<comment type="similarity">
    <text evidence="1">Belongs to the glycosyl hydrolase 2 family.</text>
</comment>
<dbReference type="SUPFAM" id="SSF49785">
    <property type="entry name" value="Galactose-binding domain-like"/>
    <property type="match status" value="1"/>
</dbReference>
<keyword evidence="11" id="KW-1185">Reference proteome</keyword>
<keyword evidence="4" id="KW-0732">Signal</keyword>
<dbReference type="InterPro" id="IPR013783">
    <property type="entry name" value="Ig-like_fold"/>
</dbReference>
<dbReference type="Pfam" id="PF02837">
    <property type="entry name" value="Glyco_hydro_2_N"/>
    <property type="match status" value="1"/>
</dbReference>
<dbReference type="AlphaFoldDB" id="A0A5C7ATX9"/>
<dbReference type="Pfam" id="PF00703">
    <property type="entry name" value="Glyco_hydro_2"/>
    <property type="match status" value="1"/>
</dbReference>
<evidence type="ECO:0000256" key="2">
    <source>
        <dbReference type="ARBA" id="ARBA00022801"/>
    </source>
</evidence>
<evidence type="ECO:0000256" key="3">
    <source>
        <dbReference type="ARBA" id="ARBA00023295"/>
    </source>
</evidence>
<feature type="signal peptide" evidence="4">
    <location>
        <begin position="1"/>
        <end position="22"/>
    </location>
</feature>
<keyword evidence="3" id="KW-0326">Glycosidase</keyword>
<dbReference type="InterPro" id="IPR008979">
    <property type="entry name" value="Galactose-bd-like_sf"/>
</dbReference>
<dbReference type="Gene3D" id="3.20.20.80">
    <property type="entry name" value="Glycosidases"/>
    <property type="match status" value="1"/>
</dbReference>
<feature type="domain" description="Glycoside hydrolase family 2 immunoglobulin-like beta-sandwich" evidence="5">
    <location>
        <begin position="193"/>
        <end position="288"/>
    </location>
</feature>
<evidence type="ECO:0000259" key="6">
    <source>
        <dbReference type="Pfam" id="PF02836"/>
    </source>
</evidence>
<dbReference type="EMBL" id="VOSC01000019">
    <property type="protein sequence ID" value="TXE11767.1"/>
    <property type="molecule type" value="Genomic_DNA"/>
</dbReference>
<dbReference type="Pfam" id="PF02836">
    <property type="entry name" value="Glyco_hydro_2_C"/>
    <property type="match status" value="1"/>
</dbReference>
<feature type="domain" description="Glycosyl hydrolases family 2 sugar binding" evidence="7">
    <location>
        <begin position="84"/>
        <end position="180"/>
    </location>
</feature>
<feature type="chain" id="PRO_5022880845" evidence="4">
    <location>
        <begin position="23"/>
        <end position="844"/>
    </location>
</feature>
<evidence type="ECO:0000259" key="7">
    <source>
        <dbReference type="Pfam" id="PF02837"/>
    </source>
</evidence>
<dbReference type="InterPro" id="IPR036156">
    <property type="entry name" value="Beta-gal/glucu_dom_sf"/>
</dbReference>
<dbReference type="InterPro" id="IPR006101">
    <property type="entry name" value="Glyco_hydro_2"/>
</dbReference>
<dbReference type="InterPro" id="IPR006103">
    <property type="entry name" value="Glyco_hydro_2_cat"/>
</dbReference>
<dbReference type="PRINTS" id="PR00132">
    <property type="entry name" value="GLHYDRLASE2"/>
</dbReference>
<evidence type="ECO:0000256" key="4">
    <source>
        <dbReference type="SAM" id="SignalP"/>
    </source>
</evidence>
<dbReference type="SUPFAM" id="SSF51445">
    <property type="entry name" value="(Trans)glycosidases"/>
    <property type="match status" value="1"/>
</dbReference>
<protein>
    <submittedName>
        <fullName evidence="10">Glycoside hydrolase family 2 protein</fullName>
    </submittedName>
</protein>
<dbReference type="SUPFAM" id="SSF49373">
    <property type="entry name" value="Invasin/intimin cell-adhesion fragments"/>
    <property type="match status" value="1"/>
</dbReference>
<dbReference type="InterPro" id="IPR017853">
    <property type="entry name" value="GH"/>
</dbReference>
<dbReference type="PROSITE" id="PS51257">
    <property type="entry name" value="PROKAR_LIPOPROTEIN"/>
    <property type="match status" value="1"/>
</dbReference>
<dbReference type="GO" id="GO:0004553">
    <property type="term" value="F:hydrolase activity, hydrolyzing O-glycosyl compounds"/>
    <property type="evidence" value="ECO:0007669"/>
    <property type="project" value="InterPro"/>
</dbReference>
<evidence type="ECO:0000313" key="10">
    <source>
        <dbReference type="EMBL" id="TXE11767.1"/>
    </source>
</evidence>
<reference evidence="11" key="1">
    <citation type="submission" date="2019-08" db="EMBL/GenBank/DDBJ databases">
        <title>Seonamhaeicola sediminis sp. nov., isolated from marine sediment.</title>
        <authorList>
            <person name="Cao W.R."/>
        </authorList>
    </citation>
    <scope>NUCLEOTIDE SEQUENCE [LARGE SCALE GENOMIC DNA]</scope>
    <source>
        <strain evidence="11">Gy8</strain>
    </source>
</reference>
<gene>
    <name evidence="10" type="ORF">FUA26_06790</name>
</gene>
<keyword evidence="2 10" id="KW-0378">Hydrolase</keyword>
<dbReference type="Pfam" id="PF16355">
    <property type="entry name" value="DUF4982"/>
    <property type="match status" value="1"/>
</dbReference>
<proteinExistence type="inferred from homology"/>
<name>A0A5C7ATX9_9FLAO</name>
<evidence type="ECO:0000259" key="9">
    <source>
        <dbReference type="Pfam" id="PF18565"/>
    </source>
</evidence>
<dbReference type="Gene3D" id="2.60.40.10">
    <property type="entry name" value="Immunoglobulins"/>
    <property type="match status" value="3"/>
</dbReference>
<dbReference type="InterPro" id="IPR051913">
    <property type="entry name" value="GH2_Domain-Containing"/>
</dbReference>
<dbReference type="InterPro" id="IPR040605">
    <property type="entry name" value="Glyco_hydro2_dom5"/>
</dbReference>
<dbReference type="InterPro" id="IPR006102">
    <property type="entry name" value="Ig-like_GH2"/>
</dbReference>
<evidence type="ECO:0000259" key="5">
    <source>
        <dbReference type="Pfam" id="PF00703"/>
    </source>
</evidence>
<dbReference type="PANTHER" id="PTHR42732">
    <property type="entry name" value="BETA-GALACTOSIDASE"/>
    <property type="match status" value="1"/>
</dbReference>
<evidence type="ECO:0000259" key="8">
    <source>
        <dbReference type="Pfam" id="PF16355"/>
    </source>
</evidence>
<sequence length="844" mass="95125">MKCKTYIILLVLASIIASCSNSDIQPRSIEDFNFNWKFIKGDHSNAEILSYNDASWEVVRLPHDWSILAGYQKENTAASTGFSEGGIGWYRKEFQVPKTDEGKAIWIEFDGIYNNATVWINGTKLGFRPNGYASFSYDLTEHLNYGENNVVAVRVDHTAYVDSRWYTGSGIYRDVRFVKTSKVHIPQWGVRVTTPNVDKSRASVHIESRVVGANDSVEIETQILDGNGTQVAFEKTDILTEGNKCIQTLNVENPTLWGIQTPNLYTAIISVKHNGALVDKVVQEFGIRKFRFDSNKGFFLNDENVKIKGVNLHHDAGAVGAAATKSIWEYRVAKLKSIGVNAIRMAHNPHSPLLMEVCDEMGMLVMNEFFDEWHNPKAKSVNYLGDNAAEDTISKGYSSVFFEWAEKDLKALIQRDFNHPSVIMWSIGNEIEWTFPNYSKTYSEVEGDINEYKGPPTYDVSKIKPVFNKLTGGVDSLSIVAHKLSKWVKEEDTTRPVVCGSVRPTVAFASGYADAVDVLGLNYRAIDYDVAHKAFPEKCLLGSENWVAYSEWKAALERDFIPGIFVWTGFAYLGEAGPWPRKGLNISLFDFAGFKNPRGHFFECLWKEDPKVYMVTTPASESEFSFTKNEGWKFDIQYTPPPVWNKLRLWEWYKVNEHWNYNDNEPIVVQTYTNCEEAELFLNGKSLGKQALADFKEEDNIIKWLVPYKKGELKVIGYNKGEVVSEYQISTTGAPASIKLNTDKTTLKANNYDVAHVYVTLYDEAGNKVTNVNEDITFDVSEGADLIAVDNGWEMNVSPHNTNKVQTHKGRALGIIRSKAQKGAINITASLGNIKSDVLTLILE</sequence>
<dbReference type="OrthoDB" id="9801077at2"/>
<dbReference type="Pfam" id="PF18565">
    <property type="entry name" value="Glyco_hydro2_C5"/>
    <property type="match status" value="1"/>
</dbReference>
<organism evidence="10 11">
    <name type="scientific">Seonamhaeicola algicola</name>
    <dbReference type="NCBI Taxonomy" id="1719036"/>
    <lineage>
        <taxon>Bacteria</taxon>
        <taxon>Pseudomonadati</taxon>
        <taxon>Bacteroidota</taxon>
        <taxon>Flavobacteriia</taxon>
        <taxon>Flavobacteriales</taxon>
        <taxon>Flavobacteriaceae</taxon>
    </lineage>
</organism>
<dbReference type="PANTHER" id="PTHR42732:SF1">
    <property type="entry name" value="BETA-MANNOSIDASE"/>
    <property type="match status" value="1"/>
</dbReference>
<feature type="domain" description="DUF4982" evidence="8">
    <location>
        <begin position="665"/>
        <end position="724"/>
    </location>
</feature>
<dbReference type="InterPro" id="IPR008964">
    <property type="entry name" value="Invasin/intimin_cell_adhesion"/>
</dbReference>
<evidence type="ECO:0000256" key="1">
    <source>
        <dbReference type="ARBA" id="ARBA00007401"/>
    </source>
</evidence>
<dbReference type="SUPFAM" id="SSF49303">
    <property type="entry name" value="beta-Galactosidase/glucuronidase domain"/>
    <property type="match status" value="1"/>
</dbReference>
<evidence type="ECO:0000313" key="11">
    <source>
        <dbReference type="Proteomes" id="UP000321790"/>
    </source>
</evidence>